<evidence type="ECO:0000313" key="8">
    <source>
        <dbReference type="Proteomes" id="UP000694547"/>
    </source>
</evidence>
<dbReference type="Gene3D" id="1.10.533.10">
    <property type="entry name" value="Death Domain, Fas"/>
    <property type="match status" value="1"/>
</dbReference>
<dbReference type="GeneTree" id="ENSGT00390000013296"/>
<dbReference type="InterPro" id="IPR040205">
    <property type="entry name" value="HIN-200"/>
</dbReference>
<dbReference type="Proteomes" id="UP000694547">
    <property type="component" value="Chromosome 11"/>
</dbReference>
<feature type="compositionally biased region" description="Polar residues" evidence="4">
    <location>
        <begin position="194"/>
        <end position="205"/>
    </location>
</feature>
<dbReference type="SUPFAM" id="SSF159141">
    <property type="entry name" value="HIN-2000 domain-like"/>
    <property type="match status" value="2"/>
</dbReference>
<dbReference type="PANTHER" id="PTHR12200:SF25">
    <property type="entry name" value="PYRIN AND HIN DOMAIN-CONTAINING PROTEIN 1"/>
    <property type="match status" value="1"/>
</dbReference>
<feature type="domain" description="HIN-200" evidence="6">
    <location>
        <begin position="205"/>
        <end position="402"/>
    </location>
</feature>
<evidence type="ECO:0000256" key="1">
    <source>
        <dbReference type="ARBA" id="ARBA00004123"/>
    </source>
</evidence>
<dbReference type="AlphaFoldDB" id="A0A8C8TMI7"/>
<comment type="subcellular location">
    <subcellularLocation>
        <location evidence="1">Nucleus</location>
    </subcellularLocation>
</comment>
<reference evidence="7" key="2">
    <citation type="submission" date="2025-08" db="UniProtKB">
        <authorList>
            <consortium name="Ensembl"/>
        </authorList>
    </citation>
    <scope>IDENTIFICATION</scope>
</reference>
<dbReference type="SMART" id="SM01289">
    <property type="entry name" value="PYRIN"/>
    <property type="match status" value="1"/>
</dbReference>
<dbReference type="InterPro" id="IPR004020">
    <property type="entry name" value="DAPIN"/>
</dbReference>
<dbReference type="GO" id="GO:0005654">
    <property type="term" value="C:nucleoplasm"/>
    <property type="evidence" value="ECO:0007669"/>
    <property type="project" value="TreeGrafter"/>
</dbReference>
<keyword evidence="3" id="KW-0539">Nucleus</keyword>
<dbReference type="Gene3D" id="2.40.50.140">
    <property type="entry name" value="Nucleic acid-binding proteins"/>
    <property type="match status" value="2"/>
</dbReference>
<comment type="similarity">
    <text evidence="2">Belongs to the HIN-200 family.</text>
</comment>
<dbReference type="Pfam" id="PF02758">
    <property type="entry name" value="PYRIN"/>
    <property type="match status" value="1"/>
</dbReference>
<dbReference type="FunFam" id="2.40.50.140:FF:000500">
    <property type="entry name" value="Interferon-activable protein 202"/>
    <property type="match status" value="1"/>
</dbReference>
<feature type="region of interest" description="Disordered" evidence="4">
    <location>
        <begin position="153"/>
        <end position="205"/>
    </location>
</feature>
<dbReference type="GO" id="GO:0002218">
    <property type="term" value="P:activation of innate immune response"/>
    <property type="evidence" value="ECO:0007669"/>
    <property type="project" value="InterPro"/>
</dbReference>
<evidence type="ECO:0000259" key="5">
    <source>
        <dbReference type="PROSITE" id="PS50824"/>
    </source>
</evidence>
<feature type="compositionally biased region" description="Basic residues" evidence="4">
    <location>
        <begin position="91"/>
        <end position="101"/>
    </location>
</feature>
<evidence type="ECO:0000256" key="4">
    <source>
        <dbReference type="SAM" id="MobiDB-lite"/>
    </source>
</evidence>
<dbReference type="GO" id="GO:0005730">
    <property type="term" value="C:nucleolus"/>
    <property type="evidence" value="ECO:0007669"/>
    <property type="project" value="TreeGrafter"/>
</dbReference>
<dbReference type="Ensembl" id="ENSPEMT00000018895.2">
    <property type="protein sequence ID" value="ENSPEMP00000014621.2"/>
    <property type="gene ID" value="ENSPEMG00000009093.2"/>
</dbReference>
<evidence type="ECO:0000256" key="3">
    <source>
        <dbReference type="ARBA" id="ARBA00023242"/>
    </source>
</evidence>
<dbReference type="FunFam" id="2.40.50.140:FF:000101">
    <property type="entry name" value="Myeloid cell nuclear differentiation antigen"/>
    <property type="match status" value="1"/>
</dbReference>
<feature type="compositionally biased region" description="Polar residues" evidence="4">
    <location>
        <begin position="105"/>
        <end position="129"/>
    </location>
</feature>
<feature type="domain" description="Pyrin" evidence="5">
    <location>
        <begin position="2"/>
        <end position="90"/>
    </location>
</feature>
<organism evidence="7 8">
    <name type="scientific">Peromyscus maniculatus bairdii</name>
    <name type="common">Prairie deer mouse</name>
    <dbReference type="NCBI Taxonomy" id="230844"/>
    <lineage>
        <taxon>Eukaryota</taxon>
        <taxon>Metazoa</taxon>
        <taxon>Chordata</taxon>
        <taxon>Craniata</taxon>
        <taxon>Vertebrata</taxon>
        <taxon>Euteleostomi</taxon>
        <taxon>Mammalia</taxon>
        <taxon>Eutheria</taxon>
        <taxon>Euarchontoglires</taxon>
        <taxon>Glires</taxon>
        <taxon>Rodentia</taxon>
        <taxon>Myomorpha</taxon>
        <taxon>Muroidea</taxon>
        <taxon>Cricetidae</taxon>
        <taxon>Neotominae</taxon>
        <taxon>Peromyscus</taxon>
    </lineage>
</organism>
<proteinExistence type="inferred from homology"/>
<dbReference type="GO" id="GO:0035458">
    <property type="term" value="P:cellular response to interferon-beta"/>
    <property type="evidence" value="ECO:0007669"/>
    <property type="project" value="InterPro"/>
</dbReference>
<evidence type="ECO:0000256" key="2">
    <source>
        <dbReference type="ARBA" id="ARBA00008647"/>
    </source>
</evidence>
<dbReference type="PANTHER" id="PTHR12200">
    <property type="entry name" value="INTERFERON-INDUCIBLE PROTEIN AIM2 FAMILY MEMBER"/>
    <property type="match status" value="1"/>
</dbReference>
<evidence type="ECO:0000313" key="7">
    <source>
        <dbReference type="Ensembl" id="ENSPEMP00000014621.2"/>
    </source>
</evidence>
<dbReference type="Pfam" id="PF02760">
    <property type="entry name" value="HIN"/>
    <property type="match status" value="1"/>
</dbReference>
<accession>A0A8C8TMI7</accession>
<dbReference type="GO" id="GO:0003690">
    <property type="term" value="F:double-stranded DNA binding"/>
    <property type="evidence" value="ECO:0007669"/>
    <property type="project" value="TreeGrafter"/>
</dbReference>
<keyword evidence="8" id="KW-1185">Reference proteome</keyword>
<protein>
    <submittedName>
        <fullName evidence="7">Uncharacterized protein</fullName>
    </submittedName>
</protein>
<dbReference type="InterPro" id="IPR004021">
    <property type="entry name" value="HIN200/IF120x"/>
</dbReference>
<dbReference type="GO" id="GO:0005829">
    <property type="term" value="C:cytosol"/>
    <property type="evidence" value="ECO:0007669"/>
    <property type="project" value="TreeGrafter"/>
</dbReference>
<sequence>IMSEYKTIVLQQGLEDVAVDDYQFRKIKSLLRQELKLTKKMQDDYDKIQLADLMEDTFPKDAGLNKLIEVCQRIKELEGLAKRLKTERAKVKGKSPLRKRKQEAGSDTPTSTTSNTVASDEGETSTAQGSAVALPYSAHQGLIALLKRKSINKEKTGVKRTKRSEGPDHPPCPKEATTSCQPPVLQVSSSASSNTPSAKNQKTQIQTQSIARGAILQKDAMTVMVLNAIDPFVYELPEQGGKKMFHATVATVNEYFHVKVFNINLKEKFTKRNIIVISNYIKFKGILVINEASIVCDAGPDQKIEVSNRLIKRANETPKIGHIKNGVAGTLFYGLFTLHKVMPDNFHYIIYDTGKMEVVVYGRLTSINCEPGNKLRLVCFELTSREDTWQLKSVRHSYMQVCALGNTILPTDHMF</sequence>
<reference evidence="7 8" key="1">
    <citation type="submission" date="2018-10" db="EMBL/GenBank/DDBJ databases">
        <title>Improved assembly of the deer mouse Peromyscus maniculatus genome.</title>
        <authorList>
            <person name="Lassance J.-M."/>
            <person name="Hoekstra H.E."/>
        </authorList>
    </citation>
    <scope>NUCLEOTIDE SEQUENCE [LARGE SCALE GENOMIC DNA]</scope>
</reference>
<dbReference type="InterPro" id="IPR012340">
    <property type="entry name" value="NA-bd_OB-fold"/>
</dbReference>
<reference evidence="7" key="3">
    <citation type="submission" date="2025-09" db="UniProtKB">
        <authorList>
            <consortium name="Ensembl"/>
        </authorList>
    </citation>
    <scope>IDENTIFICATION</scope>
</reference>
<evidence type="ECO:0000259" key="6">
    <source>
        <dbReference type="PROSITE" id="PS50834"/>
    </source>
</evidence>
<name>A0A8C8TMI7_PERMB</name>
<feature type="region of interest" description="Disordered" evidence="4">
    <location>
        <begin position="87"/>
        <end position="130"/>
    </location>
</feature>
<dbReference type="InterPro" id="IPR011029">
    <property type="entry name" value="DEATH-like_dom_sf"/>
</dbReference>
<dbReference type="PROSITE" id="PS50834">
    <property type="entry name" value="HIN_200"/>
    <property type="match status" value="1"/>
</dbReference>
<dbReference type="PROSITE" id="PS50824">
    <property type="entry name" value="DAPIN"/>
    <property type="match status" value="1"/>
</dbReference>
<feature type="compositionally biased region" description="Basic and acidic residues" evidence="4">
    <location>
        <begin position="153"/>
        <end position="172"/>
    </location>
</feature>
<dbReference type="CDD" id="cd08305">
    <property type="entry name" value="Pyrin"/>
    <property type="match status" value="1"/>
</dbReference>